<dbReference type="AlphaFoldDB" id="A0ABD0P3W4"/>
<evidence type="ECO:0000256" key="1">
    <source>
        <dbReference type="SAM" id="MobiDB-lite"/>
    </source>
</evidence>
<protein>
    <submittedName>
        <fullName evidence="2">Uncharacterized protein</fullName>
    </submittedName>
</protein>
<sequence>MSVENVAAPPPPPPPSLPPPPPPPPPSLARSVSSKKKLYQALAEGRASVEGDYEEAVIILGQRES</sequence>
<feature type="region of interest" description="Disordered" evidence="1">
    <location>
        <begin position="1"/>
        <end position="35"/>
    </location>
</feature>
<feature type="non-terminal residue" evidence="2">
    <location>
        <position position="65"/>
    </location>
</feature>
<dbReference type="Proteomes" id="UP001529510">
    <property type="component" value="Unassembled WGS sequence"/>
</dbReference>
<gene>
    <name evidence="2" type="ORF">M9458_036517</name>
</gene>
<name>A0ABD0P3W4_CIRMR</name>
<keyword evidence="3" id="KW-1185">Reference proteome</keyword>
<proteinExistence type="predicted"/>
<dbReference type="EMBL" id="JAMKFB020000018">
    <property type="protein sequence ID" value="KAL0168295.1"/>
    <property type="molecule type" value="Genomic_DNA"/>
</dbReference>
<organism evidence="2 3">
    <name type="scientific">Cirrhinus mrigala</name>
    <name type="common">Mrigala</name>
    <dbReference type="NCBI Taxonomy" id="683832"/>
    <lineage>
        <taxon>Eukaryota</taxon>
        <taxon>Metazoa</taxon>
        <taxon>Chordata</taxon>
        <taxon>Craniata</taxon>
        <taxon>Vertebrata</taxon>
        <taxon>Euteleostomi</taxon>
        <taxon>Actinopterygii</taxon>
        <taxon>Neopterygii</taxon>
        <taxon>Teleostei</taxon>
        <taxon>Ostariophysi</taxon>
        <taxon>Cypriniformes</taxon>
        <taxon>Cyprinidae</taxon>
        <taxon>Labeoninae</taxon>
        <taxon>Labeonini</taxon>
        <taxon>Cirrhinus</taxon>
    </lineage>
</organism>
<evidence type="ECO:0000313" key="3">
    <source>
        <dbReference type="Proteomes" id="UP001529510"/>
    </source>
</evidence>
<accession>A0ABD0P3W4</accession>
<reference evidence="2 3" key="1">
    <citation type="submission" date="2024-05" db="EMBL/GenBank/DDBJ databases">
        <title>Genome sequencing and assembly of Indian major carp, Cirrhinus mrigala (Hamilton, 1822).</title>
        <authorList>
            <person name="Mohindra V."/>
            <person name="Chowdhury L.M."/>
            <person name="Lal K."/>
            <person name="Jena J.K."/>
        </authorList>
    </citation>
    <scope>NUCLEOTIDE SEQUENCE [LARGE SCALE GENOMIC DNA]</scope>
    <source>
        <strain evidence="2">CM1030</strain>
        <tissue evidence="2">Blood</tissue>
    </source>
</reference>
<feature type="compositionally biased region" description="Pro residues" evidence="1">
    <location>
        <begin position="8"/>
        <end position="27"/>
    </location>
</feature>
<comment type="caution">
    <text evidence="2">The sequence shown here is derived from an EMBL/GenBank/DDBJ whole genome shotgun (WGS) entry which is preliminary data.</text>
</comment>
<evidence type="ECO:0000313" key="2">
    <source>
        <dbReference type="EMBL" id="KAL0168295.1"/>
    </source>
</evidence>